<dbReference type="InterPro" id="IPR051188">
    <property type="entry name" value="PHD-type_Zinc_Finger"/>
</dbReference>
<proteinExistence type="predicted"/>
<feature type="non-terminal residue" evidence="2">
    <location>
        <position position="98"/>
    </location>
</feature>
<dbReference type="OrthoDB" id="9118553at2759"/>
<dbReference type="PANTHER" id="PTHR12420">
    <property type="entry name" value="PHD FINGER PROTEIN"/>
    <property type="match status" value="1"/>
</dbReference>
<organism evidence="2 3">
    <name type="scientific">Alectura lathami</name>
    <name type="common">Australian brush turkey</name>
    <dbReference type="NCBI Taxonomy" id="81907"/>
    <lineage>
        <taxon>Eukaryota</taxon>
        <taxon>Metazoa</taxon>
        <taxon>Chordata</taxon>
        <taxon>Craniata</taxon>
        <taxon>Vertebrata</taxon>
        <taxon>Euteleostomi</taxon>
        <taxon>Archelosauria</taxon>
        <taxon>Archosauria</taxon>
        <taxon>Dinosauria</taxon>
        <taxon>Saurischia</taxon>
        <taxon>Theropoda</taxon>
        <taxon>Coelurosauria</taxon>
        <taxon>Aves</taxon>
        <taxon>Neognathae</taxon>
        <taxon>Galloanserae</taxon>
        <taxon>Galliformes</taxon>
        <taxon>Megapodiidae</taxon>
        <taxon>Alectura</taxon>
    </lineage>
</organism>
<keyword evidence="3" id="KW-1185">Reference proteome</keyword>
<accession>A0A7L0W4T7</accession>
<dbReference type="SUPFAM" id="SSF57903">
    <property type="entry name" value="FYVE/PHD zinc finger"/>
    <property type="match status" value="1"/>
</dbReference>
<evidence type="ECO:0000313" key="3">
    <source>
        <dbReference type="Proteomes" id="UP000562322"/>
    </source>
</evidence>
<dbReference type="InterPro" id="IPR013083">
    <property type="entry name" value="Znf_RING/FYVE/PHD"/>
</dbReference>
<dbReference type="Proteomes" id="UP000562322">
    <property type="component" value="Unassembled WGS sequence"/>
</dbReference>
<dbReference type="AlphaFoldDB" id="A0A7L0W4T7"/>
<gene>
    <name evidence="2" type="primary">Phf7_0</name>
    <name evidence="2" type="ORF">ALELAT_R04309</name>
</gene>
<dbReference type="InterPro" id="IPR059102">
    <property type="entry name" value="PHD_PHF7/G2E3-like"/>
</dbReference>
<evidence type="ECO:0000313" key="2">
    <source>
        <dbReference type="EMBL" id="NXL86157.1"/>
    </source>
</evidence>
<dbReference type="GO" id="GO:0005634">
    <property type="term" value="C:nucleus"/>
    <property type="evidence" value="ECO:0007669"/>
    <property type="project" value="TreeGrafter"/>
</dbReference>
<dbReference type="Gene3D" id="3.30.40.10">
    <property type="entry name" value="Zinc/RING finger domain, C3HC4 (zinc finger)"/>
    <property type="match status" value="1"/>
</dbReference>
<comment type="caution">
    <text evidence="2">The sequence shown here is derived from an EMBL/GenBank/DDBJ whole genome shotgun (WGS) entry which is preliminary data.</text>
</comment>
<feature type="non-terminal residue" evidence="2">
    <location>
        <position position="1"/>
    </location>
</feature>
<name>A0A7L0W4T7_ALELA</name>
<reference evidence="2 3" key="1">
    <citation type="submission" date="2019-09" db="EMBL/GenBank/DDBJ databases">
        <title>Bird 10,000 Genomes (B10K) Project - Family phase.</title>
        <authorList>
            <person name="Zhang G."/>
        </authorList>
    </citation>
    <scope>NUCLEOTIDE SEQUENCE [LARGE SCALE GENOMIC DNA]</scope>
    <source>
        <strain evidence="2">B10K-DU-001-39</strain>
        <tissue evidence="2">Muscle</tissue>
    </source>
</reference>
<feature type="domain" description="PHF7/G2E3-like PHD zinc finger" evidence="1">
    <location>
        <begin position="15"/>
        <end position="74"/>
    </location>
</feature>
<dbReference type="EMBL" id="VXAV01003163">
    <property type="protein sequence ID" value="NXL86157.1"/>
    <property type="molecule type" value="Genomic_DNA"/>
</dbReference>
<dbReference type="Pfam" id="PF26054">
    <property type="entry name" value="PHD_G2E3"/>
    <property type="match status" value="1"/>
</dbReference>
<sequence>RQPTWLNPDTYASLLQRHGRCDASECLSPGGRQYAERQGPWQLLLCSSCAAQGTHRRCSALSNDRNTWDCDSCAGMGTCKRQTAMCCWLGARQGLAAG</sequence>
<evidence type="ECO:0000259" key="1">
    <source>
        <dbReference type="Pfam" id="PF26054"/>
    </source>
</evidence>
<dbReference type="InterPro" id="IPR011011">
    <property type="entry name" value="Znf_FYVE_PHD"/>
</dbReference>
<dbReference type="PANTHER" id="PTHR12420:SF47">
    <property type="entry name" value="PHD FINGER PROTEIN 7"/>
    <property type="match status" value="1"/>
</dbReference>
<protein>
    <submittedName>
        <fullName evidence="2">PHF7 protein</fullName>
    </submittedName>
</protein>